<keyword evidence="4" id="KW-0735">Signal-anchor</keyword>
<proteinExistence type="inferred from homology"/>
<dbReference type="Proteomes" id="UP001153069">
    <property type="component" value="Unassembled WGS sequence"/>
</dbReference>
<dbReference type="Gene3D" id="3.90.550.50">
    <property type="match status" value="1"/>
</dbReference>
<dbReference type="EMBL" id="CAICTM010000750">
    <property type="protein sequence ID" value="CAB9515966.1"/>
    <property type="molecule type" value="Genomic_DNA"/>
</dbReference>
<evidence type="ECO:0000256" key="8">
    <source>
        <dbReference type="SAM" id="Phobius"/>
    </source>
</evidence>
<evidence type="ECO:0000313" key="10">
    <source>
        <dbReference type="Proteomes" id="UP001153069"/>
    </source>
</evidence>
<protein>
    <submittedName>
        <fullName evidence="9">Acetylgalactosamine 3-beta-galactosyltransferase 1</fullName>
    </submittedName>
</protein>
<reference evidence="9" key="1">
    <citation type="submission" date="2020-06" db="EMBL/GenBank/DDBJ databases">
        <authorList>
            <consortium name="Plant Systems Biology data submission"/>
        </authorList>
    </citation>
    <scope>NUCLEOTIDE SEQUENCE</scope>
    <source>
        <strain evidence="9">D6</strain>
    </source>
</reference>
<dbReference type="GO" id="GO:0016020">
    <property type="term" value="C:membrane"/>
    <property type="evidence" value="ECO:0007669"/>
    <property type="project" value="UniProtKB-SubCell"/>
</dbReference>
<dbReference type="InterPro" id="IPR026050">
    <property type="entry name" value="C1GALT1/C1GALT1_chp1"/>
</dbReference>
<dbReference type="AlphaFoldDB" id="A0A9N8HJ97"/>
<name>A0A9N8HJ97_9STRA</name>
<evidence type="ECO:0000256" key="6">
    <source>
        <dbReference type="ARBA" id="ARBA00023136"/>
    </source>
</evidence>
<keyword evidence="5 8" id="KW-1133">Transmembrane helix</keyword>
<dbReference type="PANTHER" id="PTHR23033">
    <property type="entry name" value="BETA1,3-GALACTOSYLTRANSFERASE"/>
    <property type="match status" value="1"/>
</dbReference>
<keyword evidence="6 8" id="KW-0472">Membrane</keyword>
<evidence type="ECO:0000313" key="9">
    <source>
        <dbReference type="EMBL" id="CAB9515966.1"/>
    </source>
</evidence>
<organism evidence="9 10">
    <name type="scientific">Seminavis robusta</name>
    <dbReference type="NCBI Taxonomy" id="568900"/>
    <lineage>
        <taxon>Eukaryota</taxon>
        <taxon>Sar</taxon>
        <taxon>Stramenopiles</taxon>
        <taxon>Ochrophyta</taxon>
        <taxon>Bacillariophyta</taxon>
        <taxon>Bacillariophyceae</taxon>
        <taxon>Bacillariophycidae</taxon>
        <taxon>Naviculales</taxon>
        <taxon>Naviculaceae</taxon>
        <taxon>Seminavis</taxon>
    </lineage>
</organism>
<evidence type="ECO:0000256" key="3">
    <source>
        <dbReference type="ARBA" id="ARBA00022692"/>
    </source>
</evidence>
<comment type="similarity">
    <text evidence="2">Belongs to the glycosyltransferase 31 family. Beta3-Gal-T subfamily.</text>
</comment>
<gene>
    <name evidence="9" type="ORF">SEMRO_751_G197080.1</name>
</gene>
<evidence type="ECO:0000256" key="4">
    <source>
        <dbReference type="ARBA" id="ARBA00022968"/>
    </source>
</evidence>
<evidence type="ECO:0000256" key="5">
    <source>
        <dbReference type="ARBA" id="ARBA00022989"/>
    </source>
</evidence>
<keyword evidence="10" id="KW-1185">Reference proteome</keyword>
<feature type="transmembrane region" description="Helical" evidence="8">
    <location>
        <begin position="66"/>
        <end position="88"/>
    </location>
</feature>
<evidence type="ECO:0000256" key="7">
    <source>
        <dbReference type="SAM" id="MobiDB-lite"/>
    </source>
</evidence>
<evidence type="ECO:0000256" key="1">
    <source>
        <dbReference type="ARBA" id="ARBA00004606"/>
    </source>
</evidence>
<accession>A0A9N8HJ97</accession>
<feature type="region of interest" description="Disordered" evidence="7">
    <location>
        <begin position="1"/>
        <end position="42"/>
    </location>
</feature>
<evidence type="ECO:0000256" key="2">
    <source>
        <dbReference type="ARBA" id="ARBA00006462"/>
    </source>
</evidence>
<comment type="caution">
    <text evidence="9">The sequence shown here is derived from an EMBL/GenBank/DDBJ whole genome shotgun (WGS) entry which is preliminary data.</text>
</comment>
<keyword evidence="3 8" id="KW-0812">Transmembrane</keyword>
<dbReference type="OrthoDB" id="414175at2759"/>
<dbReference type="GO" id="GO:0016263">
    <property type="term" value="F:glycoprotein-N-acetylgalactosamine 3-beta-galactosyltransferase activity"/>
    <property type="evidence" value="ECO:0007669"/>
    <property type="project" value="TreeGrafter"/>
</dbReference>
<dbReference type="PANTHER" id="PTHR23033:SF14">
    <property type="entry name" value="GLYCOPROTEIN-N-ACETYLGALACTOSAMINE 3-BETA-GALACTOSYLTRANSFERASE 1-RELATED"/>
    <property type="match status" value="1"/>
</dbReference>
<comment type="subcellular location">
    <subcellularLocation>
        <location evidence="1">Membrane</location>
        <topology evidence="1">Single-pass type II membrane protein</topology>
    </subcellularLocation>
</comment>
<sequence>MASQLHERRKHHQHPDEEEACPDTPQQHRSSSTSPGGSLGGSKMNPILALARSLKNSKNKEGRNEVGAALMSVVSFLVVGFGLGYFLMHIQHRRVILHVMKNPWAHGGAVILRGRVGFQHHFYSGPPRYVTVVMPSVVNPKARPHRLRSIQDTWGPFARSIFVVSNVTLEFPPAKTHNAIISDNSEPGDPFSYPQALQIPAEIGDENGVARLQYVFKTIYEKVNPDYAFFVNDHTFVIPEHLCNYLQDLDPLEDLYAGHAMKTDKDVFNSGAAGYLLSRSTMKKLVEAWADKEPHCTIDPNNKQMKFLAGNPGLMTTVCLRDALNITAIDTREDSKYHRFHAFPLTRQVSGDVDEWYIKKHNVETARAIGADETYATMLTGEDCCAKSTVTFHYVEHAEARALFATRERLLANPHLTDKELMSLMMKEWPKNQKEIGAYSRPLPDSKNEKGWKALLRTVRKITTRETQRDC</sequence>